<feature type="compositionally biased region" description="Basic residues" evidence="1">
    <location>
        <begin position="714"/>
        <end position="724"/>
    </location>
</feature>
<evidence type="ECO:0000256" key="1">
    <source>
        <dbReference type="SAM" id="MobiDB-lite"/>
    </source>
</evidence>
<feature type="compositionally biased region" description="Polar residues" evidence="1">
    <location>
        <begin position="254"/>
        <end position="263"/>
    </location>
</feature>
<feature type="region of interest" description="Disordered" evidence="1">
    <location>
        <begin position="414"/>
        <end position="558"/>
    </location>
</feature>
<feature type="compositionally biased region" description="Basic and acidic residues" evidence="1">
    <location>
        <begin position="824"/>
        <end position="839"/>
    </location>
</feature>
<dbReference type="Proteomes" id="UP001164746">
    <property type="component" value="Chromosome 3"/>
</dbReference>
<keyword evidence="3" id="KW-1185">Reference proteome</keyword>
<accession>A0ABY7DQD8</accession>
<feature type="region of interest" description="Disordered" evidence="1">
    <location>
        <begin position="342"/>
        <end position="383"/>
    </location>
</feature>
<feature type="compositionally biased region" description="Polar residues" evidence="1">
    <location>
        <begin position="471"/>
        <end position="550"/>
    </location>
</feature>
<evidence type="ECO:0000313" key="3">
    <source>
        <dbReference type="Proteomes" id="UP001164746"/>
    </source>
</evidence>
<feature type="region of interest" description="Disordered" evidence="1">
    <location>
        <begin position="180"/>
        <end position="278"/>
    </location>
</feature>
<sequence length="967" mass="104406">MSWPSQSANQGGQTSPLTSSWQPFLDQAQETQAASATAGSNGLIPPPPPLVRHNVPTPPAGIARSQSGGYTAPPAHSGVVVYHGAPARFPGQLGTVQGTAAPTQVTGFQPGQQYAQQVLQSTSTQVFVNQQPQFTKAGQSRQFRPQFPTQDQVHTQRMPSQPDRSARLYEQMSQAGTFVQLQPPGGQFAGPQSAAGQPRFPGMLYGTVDQSSSVPRQMGAQPVYTPQPRSQAPPPRAHQQMADSHVIRQPAPPQSNVSNNPISGNRRHEEKVARERLENQTVHGAVPVSTSESDRIRETFVIPEAVSDREMMGRWYSHPDNEQDTPTARNPSLSIIDILGTHSPTITTSPSTTASPTPSPPVYTTSLPVRTTGPETEDLQEMSVMQPSEETEAMYEYKVKDLLSFETMTRIKHHSGIDSDSSCGMSRHPSIASESGGKSRHPSIASESDGKSRHPSIASESGGKSRHPSIASASDGNPQPSSTPSESGGKSWHTSTASESGGKSRHTSTTSESGGKSRHNSTASENGGKSRHTSTASETGGKSRHTSTPSECGEQVGRDKETVCMSMATDVVLSEPSPVQVNTPMDSGANDSSVEIISGAVMLDEHKNRMMDELQLDPFFCTQDLFPDVDYSDYVPATPRMQECPTPLDLSSSGRNSGTNSPCTVSDQPVNPILPMSTSSSRVWAVNFSAPKRGRGKSGGSQPRGRGQSGRGQLRGRGRGRGRGANRNVTPQSDNLSPKLEPLATENQDLEPPTLNPENPIRSLIDDIHWKNHTPEELKTYIDNINEDVLRSSLTDCYTLKVILNKVLQGGSGATDKSNTTKGKLSDSVKETNSDQSVKETDLAHAANKEVYTKVKGRKLETRMKLKTAAIKRARIQHPYVRTPSPVKTYHIPSPLLSKYHKSSPLLSKDHKSSPLLSKDHKSSPLLSKDHKLSPLLSKDHKSSPLLSKYHKSSPLLSKDHNSSPLL</sequence>
<protein>
    <submittedName>
        <fullName evidence="2">Uncharacterized protein</fullName>
    </submittedName>
</protein>
<organism evidence="2 3">
    <name type="scientific">Mya arenaria</name>
    <name type="common">Soft-shell clam</name>
    <dbReference type="NCBI Taxonomy" id="6604"/>
    <lineage>
        <taxon>Eukaryota</taxon>
        <taxon>Metazoa</taxon>
        <taxon>Spiralia</taxon>
        <taxon>Lophotrochozoa</taxon>
        <taxon>Mollusca</taxon>
        <taxon>Bivalvia</taxon>
        <taxon>Autobranchia</taxon>
        <taxon>Heteroconchia</taxon>
        <taxon>Euheterodonta</taxon>
        <taxon>Imparidentia</taxon>
        <taxon>Neoheterodontei</taxon>
        <taxon>Myida</taxon>
        <taxon>Myoidea</taxon>
        <taxon>Myidae</taxon>
        <taxon>Mya</taxon>
    </lineage>
</organism>
<feature type="compositionally biased region" description="Basic and acidic residues" evidence="1">
    <location>
        <begin position="266"/>
        <end position="278"/>
    </location>
</feature>
<feature type="region of interest" description="Disordered" evidence="1">
    <location>
        <begin position="1"/>
        <end position="76"/>
    </location>
</feature>
<feature type="region of interest" description="Disordered" evidence="1">
    <location>
        <begin position="901"/>
        <end position="967"/>
    </location>
</feature>
<feature type="compositionally biased region" description="Polar residues" evidence="1">
    <location>
        <begin position="1"/>
        <end position="22"/>
    </location>
</feature>
<gene>
    <name evidence="2" type="ORF">MAR_023169</name>
</gene>
<feature type="compositionally biased region" description="Basic and acidic residues" evidence="1">
    <location>
        <begin position="958"/>
        <end position="967"/>
    </location>
</feature>
<evidence type="ECO:0000313" key="2">
    <source>
        <dbReference type="EMBL" id="WAQ98796.1"/>
    </source>
</evidence>
<feature type="compositionally biased region" description="Low complexity" evidence="1">
    <location>
        <begin position="27"/>
        <end position="38"/>
    </location>
</feature>
<feature type="compositionally biased region" description="Polar residues" evidence="1">
    <location>
        <begin position="727"/>
        <end position="736"/>
    </location>
</feature>
<feature type="region of interest" description="Disordered" evidence="1">
    <location>
        <begin position="134"/>
        <end position="165"/>
    </location>
</feature>
<feature type="compositionally biased region" description="Basic and acidic residues" evidence="1">
    <location>
        <begin position="908"/>
        <end position="943"/>
    </location>
</feature>
<proteinExistence type="predicted"/>
<dbReference type="EMBL" id="CP111014">
    <property type="protein sequence ID" value="WAQ98796.1"/>
    <property type="molecule type" value="Genomic_DNA"/>
</dbReference>
<reference evidence="2" key="1">
    <citation type="submission" date="2022-11" db="EMBL/GenBank/DDBJ databases">
        <title>Centuries of genome instability and evolution in soft-shell clam transmissible cancer (bioRxiv).</title>
        <authorList>
            <person name="Hart S.F.M."/>
            <person name="Yonemitsu M.A."/>
            <person name="Giersch R.M."/>
            <person name="Beal B.F."/>
            <person name="Arriagada G."/>
            <person name="Davis B.W."/>
            <person name="Ostrander E.A."/>
            <person name="Goff S.P."/>
            <person name="Metzger M.J."/>
        </authorList>
    </citation>
    <scope>NUCLEOTIDE SEQUENCE</scope>
    <source>
        <strain evidence="2">MELC-2E11</strain>
        <tissue evidence="2">Siphon/mantle</tissue>
    </source>
</reference>
<feature type="compositionally biased region" description="Polar residues" evidence="1">
    <location>
        <begin position="649"/>
        <end position="669"/>
    </location>
</feature>
<feature type="compositionally biased region" description="Polar residues" evidence="1">
    <location>
        <begin position="134"/>
        <end position="163"/>
    </location>
</feature>
<feature type="region of interest" description="Disordered" evidence="1">
    <location>
        <begin position="810"/>
        <end position="839"/>
    </location>
</feature>
<feature type="non-terminal residue" evidence="2">
    <location>
        <position position="1"/>
    </location>
</feature>
<feature type="compositionally biased region" description="Low complexity" evidence="1">
    <location>
        <begin position="342"/>
        <end position="366"/>
    </location>
</feature>
<name>A0ABY7DQD8_MYAAR</name>
<feature type="region of interest" description="Disordered" evidence="1">
    <location>
        <begin position="642"/>
        <end position="740"/>
    </location>
</feature>